<proteinExistence type="predicted"/>
<organism evidence="1 2">
    <name type="scientific">Apiospora saccharicola</name>
    <dbReference type="NCBI Taxonomy" id="335842"/>
    <lineage>
        <taxon>Eukaryota</taxon>
        <taxon>Fungi</taxon>
        <taxon>Dikarya</taxon>
        <taxon>Ascomycota</taxon>
        <taxon>Pezizomycotina</taxon>
        <taxon>Sordariomycetes</taxon>
        <taxon>Xylariomycetidae</taxon>
        <taxon>Amphisphaeriales</taxon>
        <taxon>Apiosporaceae</taxon>
        <taxon>Apiospora</taxon>
    </lineage>
</organism>
<evidence type="ECO:0000313" key="2">
    <source>
        <dbReference type="Proteomes" id="UP001446871"/>
    </source>
</evidence>
<gene>
    <name evidence="1" type="ORF">PG996_012437</name>
</gene>
<protein>
    <submittedName>
        <fullName evidence="1">Uncharacterized protein</fullName>
    </submittedName>
</protein>
<dbReference type="EMBL" id="JAQQWM010000008">
    <property type="protein sequence ID" value="KAK8053136.1"/>
    <property type="molecule type" value="Genomic_DNA"/>
</dbReference>
<reference evidence="1 2" key="1">
    <citation type="submission" date="2023-01" db="EMBL/GenBank/DDBJ databases">
        <title>Analysis of 21 Apiospora genomes using comparative genomics revels a genus with tremendous synthesis potential of carbohydrate active enzymes and secondary metabolites.</title>
        <authorList>
            <person name="Sorensen T."/>
        </authorList>
    </citation>
    <scope>NUCLEOTIDE SEQUENCE [LARGE SCALE GENOMIC DNA]</scope>
    <source>
        <strain evidence="1 2">CBS 83171</strain>
    </source>
</reference>
<sequence>MAHISFAFKASVMDASVNVSWDLVMAWAKASSFTILNDTAAATATTTINTAASTAGDDGQTTPRPVNITTSLTDDYLVPTDIIAPSSVGNFSAPITTSVGDYSTPTVAGITSLVDHTTSLYNQSGPLRPVG</sequence>
<dbReference type="Proteomes" id="UP001446871">
    <property type="component" value="Unassembled WGS sequence"/>
</dbReference>
<keyword evidence="2" id="KW-1185">Reference proteome</keyword>
<evidence type="ECO:0000313" key="1">
    <source>
        <dbReference type="EMBL" id="KAK8053136.1"/>
    </source>
</evidence>
<comment type="caution">
    <text evidence="1">The sequence shown here is derived from an EMBL/GenBank/DDBJ whole genome shotgun (WGS) entry which is preliminary data.</text>
</comment>
<name>A0ABR1U4M6_9PEZI</name>
<accession>A0ABR1U4M6</accession>